<evidence type="ECO:0000313" key="2">
    <source>
        <dbReference type="Proteomes" id="UP000245489"/>
    </source>
</evidence>
<evidence type="ECO:0000313" key="1">
    <source>
        <dbReference type="EMBL" id="PWK23892.1"/>
    </source>
</evidence>
<keyword evidence="2" id="KW-1185">Reference proteome</keyword>
<reference evidence="1 2" key="1">
    <citation type="submission" date="2018-05" db="EMBL/GenBank/DDBJ databases">
        <title>Genomic Encyclopedia of Archaeal and Bacterial Type Strains, Phase II (KMG-II): from individual species to whole genera.</title>
        <authorList>
            <person name="Goeker M."/>
        </authorList>
    </citation>
    <scope>NUCLEOTIDE SEQUENCE [LARGE SCALE GENOMIC DNA]</scope>
    <source>
        <strain evidence="1 2">DSM 22214</strain>
    </source>
</reference>
<comment type="caution">
    <text evidence="1">The sequence shown here is derived from an EMBL/GenBank/DDBJ whole genome shotgun (WGS) entry which is preliminary data.</text>
</comment>
<dbReference type="RefSeq" id="WP_146199171.1">
    <property type="nucleotide sequence ID" value="NZ_QGGO01000016.1"/>
</dbReference>
<sequence>MKNTSSTLWNNLSSKSTNNRLMVAEMEFISDDIAHHIRGGDKFYMPLYEGEINSRTRFFLPSIL</sequence>
<dbReference type="EMBL" id="QGGO01000016">
    <property type="protein sequence ID" value="PWK23892.1"/>
    <property type="molecule type" value="Genomic_DNA"/>
</dbReference>
<name>A0A316E2W4_9BACT</name>
<gene>
    <name evidence="1" type="ORF">LV89_03099</name>
</gene>
<dbReference type="Proteomes" id="UP000245489">
    <property type="component" value="Unassembled WGS sequence"/>
</dbReference>
<dbReference type="OrthoDB" id="971374at2"/>
<proteinExistence type="predicted"/>
<dbReference type="AlphaFoldDB" id="A0A316E2W4"/>
<organism evidence="1 2">
    <name type="scientific">Arcicella aurantiaca</name>
    <dbReference type="NCBI Taxonomy" id="591202"/>
    <lineage>
        <taxon>Bacteria</taxon>
        <taxon>Pseudomonadati</taxon>
        <taxon>Bacteroidota</taxon>
        <taxon>Cytophagia</taxon>
        <taxon>Cytophagales</taxon>
        <taxon>Flectobacillaceae</taxon>
        <taxon>Arcicella</taxon>
    </lineage>
</organism>
<protein>
    <submittedName>
        <fullName evidence="1">Uncharacterized protein</fullName>
    </submittedName>
</protein>
<accession>A0A316E2W4</accession>